<dbReference type="InterPro" id="IPR050641">
    <property type="entry name" value="RIFMO-like"/>
</dbReference>
<dbReference type="Gene3D" id="3.30.70.2450">
    <property type="match status" value="1"/>
</dbReference>
<dbReference type="Pfam" id="PF01494">
    <property type="entry name" value="FAD_binding_3"/>
    <property type="match status" value="1"/>
</dbReference>
<dbReference type="RefSeq" id="WP_355712465.1">
    <property type="nucleotide sequence ID" value="NZ_JBEXNP010000001.1"/>
</dbReference>
<evidence type="ECO:0000313" key="5">
    <source>
        <dbReference type="EMBL" id="MFF3339635.1"/>
    </source>
</evidence>
<gene>
    <name evidence="5" type="ORF">ACFYWW_13020</name>
</gene>
<dbReference type="InterPro" id="IPR002938">
    <property type="entry name" value="FAD-bd"/>
</dbReference>
<evidence type="ECO:0000256" key="3">
    <source>
        <dbReference type="ARBA" id="ARBA00022827"/>
    </source>
</evidence>
<sequence length="566" mass="61071">MTAEGRPAADAPLVLVVGAGPVGLTAAHELARHGVRVRLVDAAEGPATTSRALATHARTLETYDQMGVVEDLLPQGQRVEHFTLHQNGRRLIRFDTDYSRLPTRFPFTLMVDQVLTEAALRKAAGRRGVEVEWGVRLTALEDHGDGVRAALTHTDGRTESVEAAWLVGCDGGHSTVRKQLGLKLVGESSETWMIADAVVDCDLPRDSIHWMRTPSGTVMMVPFPDPGKWRLLDTAEVSYGGDDEAVARRFEKKIRTGTGGRATVEKPSWVSVFTIQQRLIPSMRKGRCLLAGDAAHVHSPASGQGMNTGVQDAVNLSWKLASVIHGTADETLMDSYSAERVPVGESLLKSTRFATLLVQLRSRTAATVLRAMFTVVKAVPPLKSRIERKIMGGMSALDLSYPDSPLTLGGSAEGPVRPGARAGRVTARRRDRSVGWQQMIYELRRPHWTLISVPQPAQYAELRALADEYQGVVGVRTIVPGLRAEGPEPGPLPDPDGRLRADLGIEPGGWMLVRPDGYVAAAGARDESPRQALADLGVRPAPTDNAGDNLCADLGEVREGGVPTAR</sequence>
<evidence type="ECO:0000256" key="1">
    <source>
        <dbReference type="ARBA" id="ARBA00001974"/>
    </source>
</evidence>
<keyword evidence="3" id="KW-0274">FAD</keyword>
<accession>A0ABW6RDN1</accession>
<protein>
    <submittedName>
        <fullName evidence="5">FAD-dependent oxidoreductase</fullName>
    </submittedName>
</protein>
<dbReference type="PRINTS" id="PR00420">
    <property type="entry name" value="RNGMNOXGNASE"/>
</dbReference>
<dbReference type="Gene3D" id="3.50.50.60">
    <property type="entry name" value="FAD/NAD(P)-binding domain"/>
    <property type="match status" value="1"/>
</dbReference>
<reference evidence="5 6" key="1">
    <citation type="submission" date="2024-10" db="EMBL/GenBank/DDBJ databases">
        <title>The Natural Products Discovery Center: Release of the First 8490 Sequenced Strains for Exploring Actinobacteria Biosynthetic Diversity.</title>
        <authorList>
            <person name="Kalkreuter E."/>
            <person name="Kautsar S.A."/>
            <person name="Yang D."/>
            <person name="Bader C.D."/>
            <person name="Teijaro C.N."/>
            <person name="Fluegel L."/>
            <person name="Davis C.M."/>
            <person name="Simpson J.R."/>
            <person name="Lauterbach L."/>
            <person name="Steele A.D."/>
            <person name="Gui C."/>
            <person name="Meng S."/>
            <person name="Li G."/>
            <person name="Viehrig K."/>
            <person name="Ye F."/>
            <person name="Su P."/>
            <person name="Kiefer A.F."/>
            <person name="Nichols A."/>
            <person name="Cepeda A.J."/>
            <person name="Yan W."/>
            <person name="Fan B."/>
            <person name="Jiang Y."/>
            <person name="Adhikari A."/>
            <person name="Zheng C.-J."/>
            <person name="Schuster L."/>
            <person name="Cowan T.M."/>
            <person name="Smanski M.J."/>
            <person name="Chevrette M.G."/>
            <person name="De Carvalho L.P.S."/>
            <person name="Shen B."/>
        </authorList>
    </citation>
    <scope>NUCLEOTIDE SEQUENCE [LARGE SCALE GENOMIC DNA]</scope>
    <source>
        <strain evidence="5 6">NPDC003029</strain>
    </source>
</reference>
<proteinExistence type="predicted"/>
<dbReference type="Gene3D" id="3.40.30.120">
    <property type="match status" value="1"/>
</dbReference>
<feature type="domain" description="FAD-binding" evidence="4">
    <location>
        <begin position="14"/>
        <end position="349"/>
    </location>
</feature>
<name>A0ABW6RDN1_9ACTN</name>
<dbReference type="InterPro" id="IPR036188">
    <property type="entry name" value="FAD/NAD-bd_sf"/>
</dbReference>
<evidence type="ECO:0000313" key="6">
    <source>
        <dbReference type="Proteomes" id="UP001601976"/>
    </source>
</evidence>
<organism evidence="5 6">
    <name type="scientific">Streptomyces flavidovirens</name>
    <dbReference type="NCBI Taxonomy" id="67298"/>
    <lineage>
        <taxon>Bacteria</taxon>
        <taxon>Bacillati</taxon>
        <taxon>Actinomycetota</taxon>
        <taxon>Actinomycetes</taxon>
        <taxon>Kitasatosporales</taxon>
        <taxon>Streptomycetaceae</taxon>
        <taxon>Streptomyces</taxon>
    </lineage>
</organism>
<keyword evidence="6" id="KW-1185">Reference proteome</keyword>
<evidence type="ECO:0000259" key="4">
    <source>
        <dbReference type="Pfam" id="PF01494"/>
    </source>
</evidence>
<keyword evidence="2" id="KW-0285">Flavoprotein</keyword>
<comment type="caution">
    <text evidence="5">The sequence shown here is derived from an EMBL/GenBank/DDBJ whole genome shotgun (WGS) entry which is preliminary data.</text>
</comment>
<dbReference type="EMBL" id="JBIAPK010000003">
    <property type="protein sequence ID" value="MFF3339635.1"/>
    <property type="molecule type" value="Genomic_DNA"/>
</dbReference>
<dbReference type="Proteomes" id="UP001601976">
    <property type="component" value="Unassembled WGS sequence"/>
</dbReference>
<dbReference type="SUPFAM" id="SSF51905">
    <property type="entry name" value="FAD/NAD(P)-binding domain"/>
    <property type="match status" value="1"/>
</dbReference>
<dbReference type="PANTHER" id="PTHR43004:SF19">
    <property type="entry name" value="BINDING MONOOXYGENASE, PUTATIVE (JCVI)-RELATED"/>
    <property type="match status" value="1"/>
</dbReference>
<evidence type="ECO:0000256" key="2">
    <source>
        <dbReference type="ARBA" id="ARBA00022630"/>
    </source>
</evidence>
<comment type="cofactor">
    <cofactor evidence="1">
        <name>FAD</name>
        <dbReference type="ChEBI" id="CHEBI:57692"/>
    </cofactor>
</comment>
<dbReference type="PANTHER" id="PTHR43004">
    <property type="entry name" value="TRK SYSTEM POTASSIUM UPTAKE PROTEIN"/>
    <property type="match status" value="1"/>
</dbReference>